<evidence type="ECO:0000313" key="2">
    <source>
        <dbReference type="Proteomes" id="UP000756132"/>
    </source>
</evidence>
<proteinExistence type="predicted"/>
<dbReference type="InterPro" id="IPR038883">
    <property type="entry name" value="AN11006-like"/>
</dbReference>
<sequence>MARTTIAAPLQQQPRHCHLLTKLSAELRNNIYELCLIDPARNDHGPVYIERDADDLDQIPKHSLALLATCRQIYHEAAGLFYNNLHIGFLTPCDCRTFLADNGSKHVTAIKQLSVMIGNYDRGSQALEFVKMLAPMTQLKKLTFDIQAGGIDEDEPLDSILGVVEELKQGIARLPAVEEVLLDTWTLRYEVVIVGDTPQKAKLDAIKNALGADVVERVKIRGR</sequence>
<name>A0A9Q8P7M6_PASFU</name>
<evidence type="ECO:0000313" key="1">
    <source>
        <dbReference type="EMBL" id="UJO16305.1"/>
    </source>
</evidence>
<dbReference type="PANTHER" id="PTHR42085:SF8">
    <property type="entry name" value="F-BOX DOMAIN-CONTAINING PROTEIN"/>
    <property type="match status" value="1"/>
</dbReference>
<reference evidence="1" key="1">
    <citation type="submission" date="2021-12" db="EMBL/GenBank/DDBJ databases">
        <authorList>
            <person name="Zaccaron A."/>
            <person name="Stergiopoulos I."/>
        </authorList>
    </citation>
    <scope>NUCLEOTIDE SEQUENCE</scope>
    <source>
        <strain evidence="1">Race5_Kim</strain>
    </source>
</reference>
<dbReference type="EMBL" id="CP090166">
    <property type="protein sequence ID" value="UJO16305.1"/>
    <property type="molecule type" value="Genomic_DNA"/>
</dbReference>
<organism evidence="1 2">
    <name type="scientific">Passalora fulva</name>
    <name type="common">Tomato leaf mold</name>
    <name type="synonym">Cladosporium fulvum</name>
    <dbReference type="NCBI Taxonomy" id="5499"/>
    <lineage>
        <taxon>Eukaryota</taxon>
        <taxon>Fungi</taxon>
        <taxon>Dikarya</taxon>
        <taxon>Ascomycota</taxon>
        <taxon>Pezizomycotina</taxon>
        <taxon>Dothideomycetes</taxon>
        <taxon>Dothideomycetidae</taxon>
        <taxon>Mycosphaerellales</taxon>
        <taxon>Mycosphaerellaceae</taxon>
        <taxon>Fulvia</taxon>
    </lineage>
</organism>
<dbReference type="PANTHER" id="PTHR42085">
    <property type="entry name" value="F-BOX DOMAIN-CONTAINING PROTEIN"/>
    <property type="match status" value="1"/>
</dbReference>
<dbReference type="Proteomes" id="UP000756132">
    <property type="component" value="Chromosome 4"/>
</dbReference>
<dbReference type="OrthoDB" id="3648501at2759"/>
<protein>
    <submittedName>
        <fullName evidence="1">Uncharacterized protein</fullName>
    </submittedName>
</protein>
<dbReference type="KEGG" id="ffu:CLAFUR5_03951"/>
<gene>
    <name evidence="1" type="ORF">CLAFUR5_03951</name>
</gene>
<accession>A0A9Q8P7M6</accession>
<dbReference type="RefSeq" id="XP_047760671.1">
    <property type="nucleotide sequence ID" value="XM_047903099.1"/>
</dbReference>
<dbReference type="GeneID" id="71983829"/>
<dbReference type="AlphaFoldDB" id="A0A9Q8P7M6"/>
<reference evidence="1" key="2">
    <citation type="journal article" date="2022" name="Microb. Genom.">
        <title>A chromosome-scale genome assembly of the tomato pathogen Cladosporium fulvum reveals a compartmentalized genome architecture and the presence of a dispensable chromosome.</title>
        <authorList>
            <person name="Zaccaron A.Z."/>
            <person name="Chen L.H."/>
            <person name="Samaras A."/>
            <person name="Stergiopoulos I."/>
        </authorList>
    </citation>
    <scope>NUCLEOTIDE SEQUENCE</scope>
    <source>
        <strain evidence="1">Race5_Kim</strain>
    </source>
</reference>
<keyword evidence="2" id="KW-1185">Reference proteome</keyword>